<keyword evidence="4" id="KW-1185">Reference proteome</keyword>
<feature type="compositionally biased region" description="Basic and acidic residues" evidence="2">
    <location>
        <begin position="28"/>
        <end position="41"/>
    </location>
</feature>
<dbReference type="PRINTS" id="PR00445">
    <property type="entry name" value="HUPFHYPC"/>
</dbReference>
<evidence type="ECO:0000313" key="3">
    <source>
        <dbReference type="EMBL" id="QDV40764.1"/>
    </source>
</evidence>
<dbReference type="GO" id="GO:0051604">
    <property type="term" value="P:protein maturation"/>
    <property type="evidence" value="ECO:0007669"/>
    <property type="project" value="TreeGrafter"/>
</dbReference>
<dbReference type="AlphaFoldDB" id="A0A518HIS9"/>
<dbReference type="NCBIfam" id="TIGR00074">
    <property type="entry name" value="hypC_hupF"/>
    <property type="match status" value="1"/>
</dbReference>
<dbReference type="Gene3D" id="2.30.30.140">
    <property type="match status" value="1"/>
</dbReference>
<dbReference type="Proteomes" id="UP000319004">
    <property type="component" value="Chromosome"/>
</dbReference>
<gene>
    <name evidence="3" type="primary">hypC</name>
    <name evidence="3" type="ORF">Enr13x_06000</name>
</gene>
<accession>A0A518HIS9</accession>
<dbReference type="GO" id="GO:0005506">
    <property type="term" value="F:iron ion binding"/>
    <property type="evidence" value="ECO:0007669"/>
    <property type="project" value="TreeGrafter"/>
</dbReference>
<dbReference type="Pfam" id="PF01455">
    <property type="entry name" value="HupF_HypC"/>
    <property type="match status" value="1"/>
</dbReference>
<reference evidence="3 4" key="1">
    <citation type="submission" date="2019-03" db="EMBL/GenBank/DDBJ databases">
        <title>Deep-cultivation of Planctomycetes and their phenomic and genomic characterization uncovers novel biology.</title>
        <authorList>
            <person name="Wiegand S."/>
            <person name="Jogler M."/>
            <person name="Boedeker C."/>
            <person name="Pinto D."/>
            <person name="Vollmers J."/>
            <person name="Rivas-Marin E."/>
            <person name="Kohn T."/>
            <person name="Peeters S.H."/>
            <person name="Heuer A."/>
            <person name="Rast P."/>
            <person name="Oberbeckmann S."/>
            <person name="Bunk B."/>
            <person name="Jeske O."/>
            <person name="Meyerdierks A."/>
            <person name="Storesund J.E."/>
            <person name="Kallscheuer N."/>
            <person name="Luecker S."/>
            <person name="Lage O.M."/>
            <person name="Pohl T."/>
            <person name="Merkel B.J."/>
            <person name="Hornburger P."/>
            <person name="Mueller R.-W."/>
            <person name="Bruemmer F."/>
            <person name="Labrenz M."/>
            <person name="Spormann A.M."/>
            <person name="Op den Camp H."/>
            <person name="Overmann J."/>
            <person name="Amann R."/>
            <person name="Jetten M.S.M."/>
            <person name="Mascher T."/>
            <person name="Medema M.H."/>
            <person name="Devos D.P."/>
            <person name="Kaster A.-K."/>
            <person name="Ovreas L."/>
            <person name="Rohde M."/>
            <person name="Galperin M.Y."/>
            <person name="Jogler C."/>
        </authorList>
    </citation>
    <scope>NUCLEOTIDE SEQUENCE [LARGE SCALE GENOMIC DNA]</scope>
    <source>
        <strain evidence="3 4">Enr13</strain>
    </source>
</reference>
<dbReference type="GO" id="GO:1902670">
    <property type="term" value="F:carbon dioxide binding"/>
    <property type="evidence" value="ECO:0007669"/>
    <property type="project" value="TreeGrafter"/>
</dbReference>
<evidence type="ECO:0000313" key="4">
    <source>
        <dbReference type="Proteomes" id="UP000319004"/>
    </source>
</evidence>
<dbReference type="SUPFAM" id="SSF159127">
    <property type="entry name" value="HupF/HypC-like"/>
    <property type="match status" value="1"/>
</dbReference>
<dbReference type="KEGG" id="snep:Enr13x_06000"/>
<evidence type="ECO:0000256" key="1">
    <source>
        <dbReference type="ARBA" id="ARBA00006018"/>
    </source>
</evidence>
<dbReference type="EMBL" id="CP037423">
    <property type="protein sequence ID" value="QDV40764.1"/>
    <property type="molecule type" value="Genomic_DNA"/>
</dbReference>
<dbReference type="InterPro" id="IPR001109">
    <property type="entry name" value="Hydrogenase_HupF/HypC"/>
</dbReference>
<protein>
    <submittedName>
        <fullName evidence="3">Hydrogenase isoenzymes formation protein HypC</fullName>
    </submittedName>
</protein>
<comment type="similarity">
    <text evidence="1">Belongs to the HupF/HypC family.</text>
</comment>
<sequence>MTVCSQAEPGNKGNDEKTAATSKTRYAGRGDAEEGRSRIDRTNSPQQRCELMCLAVPGKVESIFDENQMRMGKVNFGGVVKEVCLAFLPDIEVGEYAIVHAGFAISQIDEASAEETLRTFDAMERLDS</sequence>
<name>A0A518HIS9_9BACT</name>
<organism evidence="3 4">
    <name type="scientific">Stieleria neptunia</name>
    <dbReference type="NCBI Taxonomy" id="2527979"/>
    <lineage>
        <taxon>Bacteria</taxon>
        <taxon>Pseudomonadati</taxon>
        <taxon>Planctomycetota</taxon>
        <taxon>Planctomycetia</taxon>
        <taxon>Pirellulales</taxon>
        <taxon>Pirellulaceae</taxon>
        <taxon>Stieleria</taxon>
    </lineage>
</organism>
<feature type="region of interest" description="Disordered" evidence="2">
    <location>
        <begin position="1"/>
        <end position="43"/>
    </location>
</feature>
<dbReference type="PANTHER" id="PTHR35177">
    <property type="entry name" value="HYDROGENASE MATURATION FACTOR HYBG"/>
    <property type="match status" value="1"/>
</dbReference>
<proteinExistence type="inferred from homology"/>
<dbReference type="PANTHER" id="PTHR35177:SF2">
    <property type="entry name" value="HYDROGENASE MATURATION FACTOR HYBG"/>
    <property type="match status" value="1"/>
</dbReference>
<evidence type="ECO:0000256" key="2">
    <source>
        <dbReference type="SAM" id="MobiDB-lite"/>
    </source>
</evidence>